<dbReference type="EMBL" id="AP023420">
    <property type="protein sequence ID" value="BCK83004.1"/>
    <property type="molecule type" value="Genomic_DNA"/>
</dbReference>
<name>A0A810Q4T5_9FIRM</name>
<organism evidence="1 2">
    <name type="scientific">Pusillibacter faecalis</name>
    <dbReference type="NCBI Taxonomy" id="2714358"/>
    <lineage>
        <taxon>Bacteria</taxon>
        <taxon>Bacillati</taxon>
        <taxon>Bacillota</taxon>
        <taxon>Clostridia</taxon>
        <taxon>Eubacteriales</taxon>
        <taxon>Oscillospiraceae</taxon>
        <taxon>Pusillibacter</taxon>
    </lineage>
</organism>
<evidence type="ECO:0000313" key="1">
    <source>
        <dbReference type="EMBL" id="BCK83004.1"/>
    </source>
</evidence>
<accession>A0A810Q4T5</accession>
<dbReference type="KEGG" id="pfaa:MM59RIKEN_03230"/>
<dbReference type="Proteomes" id="UP000679848">
    <property type="component" value="Chromosome"/>
</dbReference>
<evidence type="ECO:0000313" key="2">
    <source>
        <dbReference type="Proteomes" id="UP000679848"/>
    </source>
</evidence>
<dbReference type="RefSeq" id="WP_213542552.1">
    <property type="nucleotide sequence ID" value="NZ_AP023420.1"/>
</dbReference>
<proteinExistence type="predicted"/>
<protein>
    <submittedName>
        <fullName evidence="1">Uncharacterized protein</fullName>
    </submittedName>
</protein>
<sequence length="122" mass="13705">MARVERPEIGTEMYAVFEHLYSVQNRAGPLLEYCVCKGTVRGFFTGGYTEVRLLFTGPDGFPKPGYYKLDDIGKKLFYTAAEAATLAKSMTEKYERTWGWIGAPEIPMARPWAKLLEVPANG</sequence>
<keyword evidence="2" id="KW-1185">Reference proteome</keyword>
<dbReference type="AlphaFoldDB" id="A0A810Q4T5"/>
<gene>
    <name evidence="1" type="ORF">MM59RIKEN_03230</name>
</gene>
<reference evidence="1" key="1">
    <citation type="submission" date="2020-09" db="EMBL/GenBank/DDBJ databases">
        <title>New species isolated from human feces.</title>
        <authorList>
            <person name="Kitahara M."/>
            <person name="Shigeno Y."/>
            <person name="Shime M."/>
            <person name="Matsumoto Y."/>
            <person name="Nakamura S."/>
            <person name="Motooka D."/>
            <person name="Fukuoka S."/>
            <person name="Nishikawa H."/>
            <person name="Benno Y."/>
        </authorList>
    </citation>
    <scope>NUCLEOTIDE SEQUENCE</scope>
    <source>
        <strain evidence="1">MM59</strain>
    </source>
</reference>